<reference evidence="1 2" key="1">
    <citation type="submission" date="2024-01" db="EMBL/GenBank/DDBJ databases">
        <title>Genome assemblies of Stephania.</title>
        <authorList>
            <person name="Yang L."/>
        </authorList>
    </citation>
    <scope>NUCLEOTIDE SEQUENCE [LARGE SCALE GENOMIC DNA]</scope>
    <source>
        <strain evidence="1">YNDBR</strain>
        <tissue evidence="1">Leaf</tissue>
    </source>
</reference>
<protein>
    <submittedName>
        <fullName evidence="1">Uncharacterized protein</fullName>
    </submittedName>
</protein>
<organism evidence="1 2">
    <name type="scientific">Stephania yunnanensis</name>
    <dbReference type="NCBI Taxonomy" id="152371"/>
    <lineage>
        <taxon>Eukaryota</taxon>
        <taxon>Viridiplantae</taxon>
        <taxon>Streptophyta</taxon>
        <taxon>Embryophyta</taxon>
        <taxon>Tracheophyta</taxon>
        <taxon>Spermatophyta</taxon>
        <taxon>Magnoliopsida</taxon>
        <taxon>Ranunculales</taxon>
        <taxon>Menispermaceae</taxon>
        <taxon>Menispermoideae</taxon>
        <taxon>Cissampelideae</taxon>
        <taxon>Stephania</taxon>
    </lineage>
</organism>
<comment type="caution">
    <text evidence="1">The sequence shown here is derived from an EMBL/GenBank/DDBJ whole genome shotgun (WGS) entry which is preliminary data.</text>
</comment>
<dbReference type="EMBL" id="JBBNAF010000003">
    <property type="protein sequence ID" value="KAK9161899.1"/>
    <property type="molecule type" value="Genomic_DNA"/>
</dbReference>
<dbReference type="AlphaFoldDB" id="A0AAP0L205"/>
<accession>A0AAP0L205</accession>
<dbReference type="Proteomes" id="UP001420932">
    <property type="component" value="Unassembled WGS sequence"/>
</dbReference>
<evidence type="ECO:0000313" key="2">
    <source>
        <dbReference type="Proteomes" id="UP001420932"/>
    </source>
</evidence>
<keyword evidence="2" id="KW-1185">Reference proteome</keyword>
<proteinExistence type="predicted"/>
<evidence type="ECO:0000313" key="1">
    <source>
        <dbReference type="EMBL" id="KAK9161899.1"/>
    </source>
</evidence>
<gene>
    <name evidence="1" type="ORF">Syun_008240</name>
</gene>
<sequence>MSYSTSDRIAQTNVNCGSSLFAKLNSNGGFVPHSIQIMNHDLTCIERFNGGNFTRWKEKVMFFLTPLKLAYILDDVLEAIPEPTPDGSNEVVDQCVARKADDYLCRGYILNALSKIFYVAH</sequence>
<name>A0AAP0L205_9MAGN</name>